<reference evidence="4 5" key="1">
    <citation type="submission" date="2020-06" db="EMBL/GenBank/DDBJ databases">
        <title>Transcriptomic and genomic resources for Thalictrum thalictroides and T. hernandezii: Facilitating candidate gene discovery in an emerging model plant lineage.</title>
        <authorList>
            <person name="Arias T."/>
            <person name="Riano-Pachon D.M."/>
            <person name="Di Stilio V.S."/>
        </authorList>
    </citation>
    <scope>NUCLEOTIDE SEQUENCE [LARGE SCALE GENOMIC DNA]</scope>
    <source>
        <strain evidence="5">cv. WT478/WT964</strain>
        <tissue evidence="4">Leaves</tissue>
    </source>
</reference>
<evidence type="ECO:0000259" key="3">
    <source>
        <dbReference type="Pfam" id="PF21791"/>
    </source>
</evidence>
<dbReference type="InterPro" id="IPR048618">
    <property type="entry name" value="MDHAR3-like_C"/>
</dbReference>
<sequence length="96" mass="10581">MPGNQQSMCMLSSTLARLICHGNFTEIMLGRRCFLVTVFQHHQSPNWIKDGKVVGAFLESETPEENKSIAKVAKVQPSVASADQLTKEGLTFACKI</sequence>
<dbReference type="AlphaFoldDB" id="A0A7J6VT47"/>
<evidence type="ECO:0000313" key="5">
    <source>
        <dbReference type="Proteomes" id="UP000554482"/>
    </source>
</evidence>
<evidence type="ECO:0000256" key="1">
    <source>
        <dbReference type="ARBA" id="ARBA00001974"/>
    </source>
</evidence>
<feature type="domain" description="Monodehydroascorbate reductase 3-like C-terminal" evidence="3">
    <location>
        <begin position="46"/>
        <end position="93"/>
    </location>
</feature>
<organism evidence="4 5">
    <name type="scientific">Thalictrum thalictroides</name>
    <name type="common">Rue-anemone</name>
    <name type="synonym">Anemone thalictroides</name>
    <dbReference type="NCBI Taxonomy" id="46969"/>
    <lineage>
        <taxon>Eukaryota</taxon>
        <taxon>Viridiplantae</taxon>
        <taxon>Streptophyta</taxon>
        <taxon>Embryophyta</taxon>
        <taxon>Tracheophyta</taxon>
        <taxon>Spermatophyta</taxon>
        <taxon>Magnoliopsida</taxon>
        <taxon>Ranunculales</taxon>
        <taxon>Ranunculaceae</taxon>
        <taxon>Thalictroideae</taxon>
        <taxon>Thalictrum</taxon>
    </lineage>
</organism>
<keyword evidence="5" id="KW-1185">Reference proteome</keyword>
<gene>
    <name evidence="4" type="ORF">FRX31_022143</name>
</gene>
<accession>A0A7J6VT47</accession>
<protein>
    <submittedName>
        <fullName evidence="4">Monodehydroascorbate reductase</fullName>
    </submittedName>
</protein>
<dbReference type="Gene3D" id="3.30.390.30">
    <property type="match status" value="1"/>
</dbReference>
<dbReference type="Pfam" id="PF21791">
    <property type="entry name" value="MDHAR3-like_C"/>
    <property type="match status" value="1"/>
</dbReference>
<keyword evidence="2" id="KW-0520">NAD</keyword>
<dbReference type="Proteomes" id="UP000554482">
    <property type="component" value="Unassembled WGS sequence"/>
</dbReference>
<name>A0A7J6VT47_THATH</name>
<dbReference type="EMBL" id="JABWDY010026967">
    <property type="protein sequence ID" value="KAF5188269.1"/>
    <property type="molecule type" value="Genomic_DNA"/>
</dbReference>
<proteinExistence type="predicted"/>
<dbReference type="OrthoDB" id="432169at2759"/>
<dbReference type="InterPro" id="IPR016156">
    <property type="entry name" value="FAD/NAD-linked_Rdtase_dimer_sf"/>
</dbReference>
<comment type="caution">
    <text evidence="4">The sequence shown here is derived from an EMBL/GenBank/DDBJ whole genome shotgun (WGS) entry which is preliminary data.</text>
</comment>
<comment type="cofactor">
    <cofactor evidence="1">
        <name>FAD</name>
        <dbReference type="ChEBI" id="CHEBI:57692"/>
    </cofactor>
</comment>
<evidence type="ECO:0000313" key="4">
    <source>
        <dbReference type="EMBL" id="KAF5188269.1"/>
    </source>
</evidence>
<evidence type="ECO:0000256" key="2">
    <source>
        <dbReference type="ARBA" id="ARBA00023027"/>
    </source>
</evidence>